<dbReference type="HOGENOM" id="CLU_2780669_0_0_1"/>
<name>K3XU59_SETIT</name>
<evidence type="ECO:0000313" key="3">
    <source>
        <dbReference type="Proteomes" id="UP000004995"/>
    </source>
</evidence>
<dbReference type="AlphaFoldDB" id="K3XU59"/>
<proteinExistence type="predicted"/>
<evidence type="ECO:0000256" key="1">
    <source>
        <dbReference type="SAM" id="MobiDB-lite"/>
    </source>
</evidence>
<dbReference type="InParanoid" id="K3XU59"/>
<reference evidence="3" key="1">
    <citation type="journal article" date="2012" name="Nat. Biotechnol.">
        <title>Reference genome sequence of the model plant Setaria.</title>
        <authorList>
            <person name="Bennetzen J.L."/>
            <person name="Schmutz J."/>
            <person name="Wang H."/>
            <person name="Percifield R."/>
            <person name="Hawkins J."/>
            <person name="Pontaroli A.C."/>
            <person name="Estep M."/>
            <person name="Feng L."/>
            <person name="Vaughn J.N."/>
            <person name="Grimwood J."/>
            <person name="Jenkins J."/>
            <person name="Barry K."/>
            <person name="Lindquist E."/>
            <person name="Hellsten U."/>
            <person name="Deshpande S."/>
            <person name="Wang X."/>
            <person name="Wu X."/>
            <person name="Mitros T."/>
            <person name="Triplett J."/>
            <person name="Yang X."/>
            <person name="Ye C.Y."/>
            <person name="Mauro-Herrera M."/>
            <person name="Wang L."/>
            <person name="Li P."/>
            <person name="Sharma M."/>
            <person name="Sharma R."/>
            <person name="Ronald P.C."/>
            <person name="Panaud O."/>
            <person name="Kellogg E.A."/>
            <person name="Brutnell T.P."/>
            <person name="Doust A.N."/>
            <person name="Tuskan G.A."/>
            <person name="Rokhsar D."/>
            <person name="Devos K.M."/>
        </authorList>
    </citation>
    <scope>NUCLEOTIDE SEQUENCE [LARGE SCALE GENOMIC DNA]</scope>
    <source>
        <strain evidence="3">cv. Yugu1</strain>
    </source>
</reference>
<organism evidence="2 3">
    <name type="scientific">Setaria italica</name>
    <name type="common">Foxtail millet</name>
    <name type="synonym">Panicum italicum</name>
    <dbReference type="NCBI Taxonomy" id="4555"/>
    <lineage>
        <taxon>Eukaryota</taxon>
        <taxon>Viridiplantae</taxon>
        <taxon>Streptophyta</taxon>
        <taxon>Embryophyta</taxon>
        <taxon>Tracheophyta</taxon>
        <taxon>Spermatophyta</taxon>
        <taxon>Magnoliopsida</taxon>
        <taxon>Liliopsida</taxon>
        <taxon>Poales</taxon>
        <taxon>Poaceae</taxon>
        <taxon>PACMAD clade</taxon>
        <taxon>Panicoideae</taxon>
        <taxon>Panicodae</taxon>
        <taxon>Paniceae</taxon>
        <taxon>Cenchrinae</taxon>
        <taxon>Setaria</taxon>
    </lineage>
</organism>
<reference evidence="2" key="2">
    <citation type="submission" date="2018-08" db="UniProtKB">
        <authorList>
            <consortium name="EnsemblPlants"/>
        </authorList>
    </citation>
    <scope>IDENTIFICATION</scope>
    <source>
        <strain evidence="2">Yugu1</strain>
    </source>
</reference>
<accession>K3XU59</accession>
<keyword evidence="3" id="KW-1185">Reference proteome</keyword>
<protein>
    <submittedName>
        <fullName evidence="2">Uncharacterized protein</fullName>
    </submittedName>
</protein>
<dbReference type="EMBL" id="AGNK02003342">
    <property type="status" value="NOT_ANNOTATED_CDS"/>
    <property type="molecule type" value="Genomic_DNA"/>
</dbReference>
<dbReference type="Proteomes" id="UP000004995">
    <property type="component" value="Unassembled WGS sequence"/>
</dbReference>
<evidence type="ECO:0000313" key="2">
    <source>
        <dbReference type="EnsemblPlants" id="KQL07467"/>
    </source>
</evidence>
<feature type="region of interest" description="Disordered" evidence="1">
    <location>
        <begin position="50"/>
        <end position="69"/>
    </location>
</feature>
<dbReference type="Gramene" id="KQL07467">
    <property type="protein sequence ID" value="KQL07467"/>
    <property type="gene ID" value="SETIT_005466mg"/>
</dbReference>
<dbReference type="EnsemblPlants" id="KQL07467">
    <property type="protein sequence ID" value="KQL07467"/>
    <property type="gene ID" value="SETIT_005466mg"/>
</dbReference>
<sequence>MTHRPVHADLGTYPGRHFYFSMQPRSALKNLFDQSEILPGEAFRRAWCSRSQGSGRGRGEQLKYRSVNS</sequence>